<protein>
    <submittedName>
        <fullName evidence="1">Uncharacterized protein</fullName>
    </submittedName>
</protein>
<accession>A0A1Q5PBU5</accession>
<evidence type="ECO:0000313" key="2">
    <source>
        <dbReference type="Proteomes" id="UP000186551"/>
    </source>
</evidence>
<dbReference type="AlphaFoldDB" id="A0A1Q5PBU5"/>
<name>A0A1Q5PBU5_9BACT</name>
<evidence type="ECO:0000313" key="1">
    <source>
        <dbReference type="EMBL" id="OKL39602.1"/>
    </source>
</evidence>
<proteinExistence type="predicted"/>
<dbReference type="OrthoDB" id="853682at2"/>
<dbReference type="RefSeq" id="WP_073852941.1">
    <property type="nucleotide sequence ID" value="NZ_LVWA01000008.1"/>
</dbReference>
<sequence length="91" mass="11122">MGQKRAVLEVMGLNLSRKSAHRYFFNVYEYMLYNDYDNFMRTLDYRMNLEEAQRQEEGYHVFKFMLRLMRKSRPQKLLALCPPEHDPLQPL</sequence>
<dbReference type="Proteomes" id="UP000186551">
    <property type="component" value="Unassembled WGS sequence"/>
</dbReference>
<comment type="caution">
    <text evidence="1">The sequence shown here is derived from an EMBL/GenBank/DDBJ whole genome shotgun (WGS) entry which is preliminary data.</text>
</comment>
<reference evidence="1 2" key="1">
    <citation type="submission" date="2016-03" db="EMBL/GenBank/DDBJ databases">
        <title>Genome sequence of Pontibacter sp. nov., of the family cytophagaceae, isolated from marine sediment of the Yellow Sea, China.</title>
        <authorList>
            <person name="Zhang G."/>
            <person name="Zhang R."/>
        </authorList>
    </citation>
    <scope>NUCLEOTIDE SEQUENCE [LARGE SCALE GENOMIC DNA]</scope>
    <source>
        <strain evidence="1 2">S10-8</strain>
    </source>
</reference>
<organism evidence="1 2">
    <name type="scientific">Pontibacter flavimaris</name>
    <dbReference type="NCBI Taxonomy" id="1797110"/>
    <lineage>
        <taxon>Bacteria</taxon>
        <taxon>Pseudomonadati</taxon>
        <taxon>Bacteroidota</taxon>
        <taxon>Cytophagia</taxon>
        <taxon>Cytophagales</taxon>
        <taxon>Hymenobacteraceae</taxon>
        <taxon>Pontibacter</taxon>
    </lineage>
</organism>
<keyword evidence="2" id="KW-1185">Reference proteome</keyword>
<dbReference type="EMBL" id="LVWA01000008">
    <property type="protein sequence ID" value="OKL39602.1"/>
    <property type="molecule type" value="Genomic_DNA"/>
</dbReference>
<gene>
    <name evidence="1" type="ORF">A3841_01255</name>
</gene>